<feature type="domain" description="Gamma-butyrobetaine hydroxylase-like N-terminal" evidence="3">
    <location>
        <begin position="9"/>
        <end position="100"/>
    </location>
</feature>
<dbReference type="AlphaFoldDB" id="A0A517ZFZ6"/>
<dbReference type="Gene3D" id="3.30.2020.30">
    <property type="match status" value="1"/>
</dbReference>
<evidence type="ECO:0000259" key="3">
    <source>
        <dbReference type="Pfam" id="PF06155"/>
    </source>
</evidence>
<evidence type="ECO:0000256" key="2">
    <source>
        <dbReference type="ARBA" id="ARBA00023004"/>
    </source>
</evidence>
<dbReference type="PANTHER" id="PTHR35303">
    <property type="entry name" value="OS02G0197800 PROTEIN"/>
    <property type="match status" value="1"/>
</dbReference>
<dbReference type="Proteomes" id="UP000320496">
    <property type="component" value="Chromosome"/>
</dbReference>
<dbReference type="RefSeq" id="WP_145372772.1">
    <property type="nucleotide sequence ID" value="NZ_CP036275.1"/>
</dbReference>
<reference evidence="4 5" key="1">
    <citation type="submission" date="2019-02" db="EMBL/GenBank/DDBJ databases">
        <title>Deep-cultivation of Planctomycetes and their phenomic and genomic characterization uncovers novel biology.</title>
        <authorList>
            <person name="Wiegand S."/>
            <person name="Jogler M."/>
            <person name="Boedeker C."/>
            <person name="Pinto D."/>
            <person name="Vollmers J."/>
            <person name="Rivas-Marin E."/>
            <person name="Kohn T."/>
            <person name="Peeters S.H."/>
            <person name="Heuer A."/>
            <person name="Rast P."/>
            <person name="Oberbeckmann S."/>
            <person name="Bunk B."/>
            <person name="Jeske O."/>
            <person name="Meyerdierks A."/>
            <person name="Storesund J.E."/>
            <person name="Kallscheuer N."/>
            <person name="Luecker S."/>
            <person name="Lage O.M."/>
            <person name="Pohl T."/>
            <person name="Merkel B.J."/>
            <person name="Hornburger P."/>
            <person name="Mueller R.-W."/>
            <person name="Bruemmer F."/>
            <person name="Labrenz M."/>
            <person name="Spormann A.M."/>
            <person name="Op den Camp H."/>
            <person name="Overmann J."/>
            <person name="Amann R."/>
            <person name="Jetten M.S.M."/>
            <person name="Mascher T."/>
            <person name="Medema M.H."/>
            <person name="Devos D.P."/>
            <person name="Kaster A.-K."/>
            <person name="Ovreas L."/>
            <person name="Rohde M."/>
            <person name="Galperin M.Y."/>
            <person name="Jogler C."/>
        </authorList>
    </citation>
    <scope>NUCLEOTIDE SEQUENCE [LARGE SCALE GENOMIC DNA]</scope>
    <source>
        <strain evidence="4 5">Mal4</strain>
    </source>
</reference>
<keyword evidence="5" id="KW-1185">Reference proteome</keyword>
<evidence type="ECO:0000256" key="1">
    <source>
        <dbReference type="ARBA" id="ARBA00022723"/>
    </source>
</evidence>
<dbReference type="Pfam" id="PF06155">
    <property type="entry name" value="GBBH-like_N"/>
    <property type="match status" value="1"/>
</dbReference>
<proteinExistence type="predicted"/>
<dbReference type="InterPro" id="IPR038492">
    <property type="entry name" value="GBBH-like_N_sf"/>
</dbReference>
<protein>
    <recommendedName>
        <fullName evidence="3">Gamma-butyrobetaine hydroxylase-like N-terminal domain-containing protein</fullName>
    </recommendedName>
</protein>
<keyword evidence="1" id="KW-0479">Metal-binding</keyword>
<organism evidence="4 5">
    <name type="scientific">Maioricimonas rarisocia</name>
    <dbReference type="NCBI Taxonomy" id="2528026"/>
    <lineage>
        <taxon>Bacteria</taxon>
        <taxon>Pseudomonadati</taxon>
        <taxon>Planctomycetota</taxon>
        <taxon>Planctomycetia</taxon>
        <taxon>Planctomycetales</taxon>
        <taxon>Planctomycetaceae</taxon>
        <taxon>Maioricimonas</taxon>
    </lineage>
</organism>
<dbReference type="PANTHER" id="PTHR35303:SF5">
    <property type="entry name" value="OS02G0197800 PROTEIN"/>
    <property type="match status" value="1"/>
</dbReference>
<sequence>MSDLIPEKLQGDAEALQIVWKDGQVHRLSWRFLRDHCPCANCRAEDDEPRGEESSLLPVLSPAEAQPLRVLGMKPVGNYAYAIQFSDGHTSGIFSLEYLRRLGEQQAAARPS</sequence>
<evidence type="ECO:0000313" key="5">
    <source>
        <dbReference type="Proteomes" id="UP000320496"/>
    </source>
</evidence>
<gene>
    <name evidence="4" type="ORF">Mal4_57750</name>
</gene>
<accession>A0A517ZFZ6</accession>
<evidence type="ECO:0000313" key="4">
    <source>
        <dbReference type="EMBL" id="QDU41408.1"/>
    </source>
</evidence>
<dbReference type="OrthoDB" id="9794178at2"/>
<dbReference type="KEGG" id="mri:Mal4_57750"/>
<keyword evidence="2" id="KW-0408">Iron</keyword>
<dbReference type="EMBL" id="CP036275">
    <property type="protein sequence ID" value="QDU41408.1"/>
    <property type="molecule type" value="Genomic_DNA"/>
</dbReference>
<dbReference type="GO" id="GO:0046872">
    <property type="term" value="F:metal ion binding"/>
    <property type="evidence" value="ECO:0007669"/>
    <property type="project" value="UniProtKB-KW"/>
</dbReference>
<dbReference type="InterPro" id="IPR010376">
    <property type="entry name" value="GBBH-like_N"/>
</dbReference>
<name>A0A517ZFZ6_9PLAN</name>